<dbReference type="RefSeq" id="WP_205496697.1">
    <property type="nucleotide sequence ID" value="NZ_JAFHAP010000014.1"/>
</dbReference>
<name>A0ABS2WM51_9BACL</name>
<evidence type="ECO:0000256" key="2">
    <source>
        <dbReference type="SAM" id="Phobius"/>
    </source>
</evidence>
<comment type="caution">
    <text evidence="3">The sequence shown here is derived from an EMBL/GenBank/DDBJ whole genome shotgun (WGS) entry which is preliminary data.</text>
</comment>
<feature type="transmembrane region" description="Helical" evidence="2">
    <location>
        <begin position="21"/>
        <end position="45"/>
    </location>
</feature>
<accession>A0ABS2WM51</accession>
<dbReference type="Gene3D" id="3.40.50.1820">
    <property type="entry name" value="alpha/beta hydrolase"/>
    <property type="match status" value="1"/>
</dbReference>
<proteinExistence type="predicted"/>
<feature type="region of interest" description="Disordered" evidence="1">
    <location>
        <begin position="72"/>
        <end position="96"/>
    </location>
</feature>
<dbReference type="EMBL" id="JAFHAP010000014">
    <property type="protein sequence ID" value="MBN2910615.1"/>
    <property type="molecule type" value="Genomic_DNA"/>
</dbReference>
<keyword evidence="2" id="KW-1133">Transmembrane helix</keyword>
<dbReference type="InterPro" id="IPR029058">
    <property type="entry name" value="AB_hydrolase_fold"/>
</dbReference>
<sequence>MGHGIKRLMSGIRKCFTDRSGGSTLEYVVILLGAIVLATVLYLTLKDDGASIVQNTVAKILRGEPVPIKQQPIAVKGPLHKGSSGNKPSKPNWPKDLKGVKTSDAEFYALCTLSYYDYKGDFKFDPGKDEDEKRQYALAMKILNGGKEWDVLETYDNPKTGYHGIAFKNQKTGEIVVVHRGTDDKKDIVADATLVFERQNPQFNDAKKFTDFVKRRHGGKAKSFVHSGHSLGMAIAQHQAMEENLPAVGFSGPGEMPHKSAGKMAIDMANPNPIARGKVVLDVVNDLVHGRNPFKTGDDNPNMTKEQMSKDYSNQIRNYTLSGDMVSEFGVKPQGSQYEIGYDGSITKKNDRSYLETLKDSSTYLLFTAPSTYSRHPLKGFAPYFSGSPDKNLMPR</sequence>
<organism evidence="3 4">
    <name type="scientific">Polycladomyces zharkentensis</name>
    <dbReference type="NCBI Taxonomy" id="2807616"/>
    <lineage>
        <taxon>Bacteria</taxon>
        <taxon>Bacillati</taxon>
        <taxon>Bacillota</taxon>
        <taxon>Bacilli</taxon>
        <taxon>Bacillales</taxon>
        <taxon>Thermoactinomycetaceae</taxon>
        <taxon>Polycladomyces</taxon>
    </lineage>
</organism>
<evidence type="ECO:0000313" key="3">
    <source>
        <dbReference type="EMBL" id="MBN2910615.1"/>
    </source>
</evidence>
<evidence type="ECO:0000256" key="1">
    <source>
        <dbReference type="SAM" id="MobiDB-lite"/>
    </source>
</evidence>
<reference evidence="3" key="1">
    <citation type="journal article" date="2024" name="Int. J. Syst. Evol. Microbiol.">
        <title>Polycladomyces zharkentensis sp. nov., a novel thermophilic cellulose- and starch-degrading member of the Bacillota from a geothermal aquifer in Kazakhstan.</title>
        <authorList>
            <person name="Mashzhan A."/>
            <person name="Kistaubayeva A."/>
            <person name="Javier-Lopez R."/>
            <person name="Bissenova U."/>
            <person name="Bissenbay A."/>
            <person name="Birkeland N.K."/>
        </authorList>
    </citation>
    <scope>NUCLEOTIDE SEQUENCE</scope>
    <source>
        <strain evidence="3">ZKZ2T</strain>
    </source>
</reference>
<gene>
    <name evidence="3" type="ORF">JQC72_14015</name>
</gene>
<dbReference type="Proteomes" id="UP001177120">
    <property type="component" value="Unassembled WGS sequence"/>
</dbReference>
<evidence type="ECO:0000313" key="4">
    <source>
        <dbReference type="Proteomes" id="UP001177120"/>
    </source>
</evidence>
<keyword evidence="2" id="KW-0472">Membrane</keyword>
<keyword evidence="2" id="KW-0812">Transmembrane</keyword>
<dbReference type="Pfam" id="PF26363">
    <property type="entry name" value="Phospholipase-like"/>
    <property type="match status" value="1"/>
</dbReference>
<protein>
    <submittedName>
        <fullName evidence="3">Uncharacterized protein</fullName>
    </submittedName>
</protein>
<dbReference type="SUPFAM" id="SSF53474">
    <property type="entry name" value="alpha/beta-Hydrolases"/>
    <property type="match status" value="1"/>
</dbReference>
<keyword evidence="4" id="KW-1185">Reference proteome</keyword>